<keyword evidence="5" id="KW-1185">Reference proteome</keyword>
<feature type="transmembrane region" description="Helical" evidence="1">
    <location>
        <begin position="17"/>
        <end position="39"/>
    </location>
</feature>
<evidence type="ECO:0000313" key="4">
    <source>
        <dbReference type="Proteomes" id="UP000590511"/>
    </source>
</evidence>
<dbReference type="Proteomes" id="UP000631312">
    <property type="component" value="Unassembled WGS sequence"/>
</dbReference>
<comment type="caution">
    <text evidence="3">The sequence shown here is derived from an EMBL/GenBank/DDBJ whole genome shotgun (WGS) entry which is preliminary data.</text>
</comment>
<dbReference type="Proteomes" id="UP000590511">
    <property type="component" value="Unassembled WGS sequence"/>
</dbReference>
<gene>
    <name evidence="2" type="ORF">Alo02nite_49370</name>
    <name evidence="3" type="ORF">BJ964_007969</name>
</gene>
<dbReference type="AlphaFoldDB" id="A0A7W7HNI9"/>
<evidence type="ECO:0000313" key="3">
    <source>
        <dbReference type="EMBL" id="MBB4753808.1"/>
    </source>
</evidence>
<keyword evidence="1" id="KW-0472">Membrane</keyword>
<name>A0A7W7HNI9_9ACTN</name>
<organism evidence="3 4">
    <name type="scientific">Actinoplanes lobatus</name>
    <dbReference type="NCBI Taxonomy" id="113568"/>
    <lineage>
        <taxon>Bacteria</taxon>
        <taxon>Bacillati</taxon>
        <taxon>Actinomycetota</taxon>
        <taxon>Actinomycetes</taxon>
        <taxon>Micromonosporales</taxon>
        <taxon>Micromonosporaceae</taxon>
        <taxon>Actinoplanes</taxon>
    </lineage>
</organism>
<evidence type="ECO:0000313" key="5">
    <source>
        <dbReference type="Proteomes" id="UP000631312"/>
    </source>
</evidence>
<dbReference type="RefSeq" id="WP_188125462.1">
    <property type="nucleotide sequence ID" value="NZ_BOMP01000083.1"/>
</dbReference>
<reference evidence="2 5" key="2">
    <citation type="submission" date="2021-01" db="EMBL/GenBank/DDBJ databases">
        <title>Whole genome shotgun sequence of Actinoplanes lobatus NBRC 12513.</title>
        <authorList>
            <person name="Komaki H."/>
            <person name="Tamura T."/>
        </authorList>
    </citation>
    <scope>NUCLEOTIDE SEQUENCE [LARGE SCALE GENOMIC DNA]</scope>
    <source>
        <strain evidence="2 5">NBRC 12513</strain>
    </source>
</reference>
<keyword evidence="1" id="KW-1133">Transmembrane helix</keyword>
<proteinExistence type="predicted"/>
<evidence type="ECO:0000313" key="2">
    <source>
        <dbReference type="EMBL" id="GIE42039.1"/>
    </source>
</evidence>
<protein>
    <submittedName>
        <fullName evidence="3">Uncharacterized protein</fullName>
    </submittedName>
</protein>
<evidence type="ECO:0000256" key="1">
    <source>
        <dbReference type="SAM" id="Phobius"/>
    </source>
</evidence>
<accession>A0A7W7HNI9</accession>
<reference evidence="3 4" key="1">
    <citation type="submission" date="2020-08" db="EMBL/GenBank/DDBJ databases">
        <title>Sequencing the genomes of 1000 actinobacteria strains.</title>
        <authorList>
            <person name="Klenk H.-P."/>
        </authorList>
    </citation>
    <scope>NUCLEOTIDE SEQUENCE [LARGE SCALE GENOMIC DNA]</scope>
    <source>
        <strain evidence="3 4">DSM 43150</strain>
    </source>
</reference>
<dbReference type="EMBL" id="BOMP01000083">
    <property type="protein sequence ID" value="GIE42039.1"/>
    <property type="molecule type" value="Genomic_DNA"/>
</dbReference>
<keyword evidence="1" id="KW-0812">Transmembrane</keyword>
<dbReference type="EMBL" id="JACHNC010000001">
    <property type="protein sequence ID" value="MBB4753808.1"/>
    <property type="molecule type" value="Genomic_DNA"/>
</dbReference>
<sequence length="147" mass="16192">MQPRTIADALREFKGGIIVGLALLMCCCGVSSLVTVQLVKERRDTPGVRAASEAYLTAVVNRDYRTAYDLLCEGDRRNQPMATWRPVHDATTGPTGFRITKVDTEGDSWTVYTTTAEITRPGSPTEEAVFNLENQDGAWKVCNPPKL</sequence>